<dbReference type="AlphaFoldDB" id="A0A3B0VZD9"/>
<dbReference type="Gene3D" id="1.25.20.10">
    <property type="entry name" value="Bacterial muramidases"/>
    <property type="match status" value="1"/>
</dbReference>
<dbReference type="InterPro" id="IPR023346">
    <property type="entry name" value="Lysozyme-like_dom_sf"/>
</dbReference>
<sequence length="652" mass="75735">MNKIFLHLCWLLLAVDAYALTAQQTLFKQVYAKALQGDVTAVVNGKKQLHGYRLNHYLDFALIKANMPKLPEAEIIAFKQKNADSPLNASLNQMLIYELGKQQKWVKYLQKYKNNRDSQTRHCWYLQARIATKDFKGLPQAITDTWMNGLSLPDACNSVFSWWEQQEHLNDKLLAKRIKLSFQVNNASTARFLANKMTTQPIWVKHALMLMQEPIKTLKKSVHWQDNHHNRELIYIKSKALAQKQPNTMYNLWAGLKKHFSFTGKQQAQVDRTIALFAATDYLPFTITAMNALPAAQHDAQIYAWKVRYYLFTKNWKLVTKTIKAMPDFQRNKDSWQYWLARARAKTGNQQQAKKIFSKLALKTNYYGFLAADHMHLPYQICNEDIAATMIVKLPENLENAFELFALGMIKQARREWTIGYRQLNTGQRRALADLAYQKGWYNKVSAIMAGLGLWQNYKLRYPLAYKQEITKLANQYQLLPQWIMSIITQESAWQTDAISRADARGLMQLIDATAARMSKKLGLQYLHKTQLHDANFNLHLGIYYQRLLFDKFNNHPLLALASYNAGETKAKDWLKGFPTAPDIWAETIPYRETRGYITKILTNITIYDWLINQTPRRITSWMPTFPVDGVAMQKWPKQQPTPQTATVTCQQ</sequence>
<evidence type="ECO:0000259" key="3">
    <source>
        <dbReference type="Pfam" id="PF14718"/>
    </source>
</evidence>
<dbReference type="InterPro" id="IPR037061">
    <property type="entry name" value="Lytic_TGlycoase_superhlx_L_sf"/>
</dbReference>
<dbReference type="SUPFAM" id="SSF53955">
    <property type="entry name" value="Lysozyme-like"/>
    <property type="match status" value="1"/>
</dbReference>
<reference evidence="4" key="1">
    <citation type="submission" date="2018-06" db="EMBL/GenBank/DDBJ databases">
        <authorList>
            <person name="Zhirakovskaya E."/>
        </authorList>
    </citation>
    <scope>NUCLEOTIDE SEQUENCE</scope>
</reference>
<dbReference type="PANTHER" id="PTHR37423:SF5">
    <property type="entry name" value="SOLUBLE LYTIC MUREIN TRANSGLYCOSYLASE"/>
    <property type="match status" value="1"/>
</dbReference>
<dbReference type="GO" id="GO:0042597">
    <property type="term" value="C:periplasmic space"/>
    <property type="evidence" value="ECO:0007669"/>
    <property type="project" value="InterPro"/>
</dbReference>
<evidence type="ECO:0000259" key="2">
    <source>
        <dbReference type="Pfam" id="PF01464"/>
    </source>
</evidence>
<evidence type="ECO:0000313" key="4">
    <source>
        <dbReference type="EMBL" id="VAW42349.1"/>
    </source>
</evidence>
<protein>
    <submittedName>
        <fullName evidence="4">Soluble lytic murein transglycosylase</fullName>
        <ecNumber evidence="4">3.2.1.-</ecNumber>
    </submittedName>
</protein>
<dbReference type="CDD" id="cd13401">
    <property type="entry name" value="Slt70-like"/>
    <property type="match status" value="1"/>
</dbReference>
<name>A0A3B0VZD9_9ZZZZ</name>
<dbReference type="Gene3D" id="1.10.1240.20">
    <property type="entry name" value="Lytic transglycosylase, superhelical linker domain"/>
    <property type="match status" value="1"/>
</dbReference>
<evidence type="ECO:0000256" key="1">
    <source>
        <dbReference type="ARBA" id="ARBA00022729"/>
    </source>
</evidence>
<dbReference type="SUPFAM" id="SSF48435">
    <property type="entry name" value="Bacterial muramidases"/>
    <property type="match status" value="1"/>
</dbReference>
<dbReference type="Pfam" id="PF01464">
    <property type="entry name" value="SLT"/>
    <property type="match status" value="1"/>
</dbReference>
<dbReference type="EMBL" id="UOEW01000358">
    <property type="protein sequence ID" value="VAW42349.1"/>
    <property type="molecule type" value="Genomic_DNA"/>
</dbReference>
<dbReference type="EC" id="3.2.1.-" evidence="4"/>
<dbReference type="Pfam" id="PF14718">
    <property type="entry name" value="SLT_L"/>
    <property type="match status" value="1"/>
</dbReference>
<accession>A0A3B0VZD9</accession>
<dbReference type="InterPro" id="IPR008939">
    <property type="entry name" value="Lytic_TGlycosylase_superhlx_U"/>
</dbReference>
<feature type="domain" description="Transglycosylase SLT" evidence="2">
    <location>
        <begin position="470"/>
        <end position="577"/>
    </location>
</feature>
<dbReference type="InterPro" id="IPR012289">
    <property type="entry name" value="Lytic_TGlycosylase_superhlx_L"/>
</dbReference>
<keyword evidence="4" id="KW-0326">Glycosidase</keyword>
<keyword evidence="1" id="KW-0732">Signal</keyword>
<gene>
    <name evidence="4" type="ORF">MNBD_GAMMA01-1114</name>
</gene>
<dbReference type="Gene3D" id="1.10.530.10">
    <property type="match status" value="1"/>
</dbReference>
<organism evidence="4">
    <name type="scientific">hydrothermal vent metagenome</name>
    <dbReference type="NCBI Taxonomy" id="652676"/>
    <lineage>
        <taxon>unclassified sequences</taxon>
        <taxon>metagenomes</taxon>
        <taxon>ecological metagenomes</taxon>
    </lineage>
</organism>
<feature type="domain" description="Lytic transglycosylase superhelical linker" evidence="3">
    <location>
        <begin position="398"/>
        <end position="444"/>
    </location>
</feature>
<dbReference type="InterPro" id="IPR008258">
    <property type="entry name" value="Transglycosylase_SLT_dom_1"/>
</dbReference>
<keyword evidence="4" id="KW-0378">Hydrolase</keyword>
<dbReference type="GO" id="GO:0004553">
    <property type="term" value="F:hydrolase activity, hydrolyzing O-glycosyl compounds"/>
    <property type="evidence" value="ECO:0007669"/>
    <property type="project" value="InterPro"/>
</dbReference>
<dbReference type="PANTHER" id="PTHR37423">
    <property type="entry name" value="SOLUBLE LYTIC MUREIN TRANSGLYCOSYLASE-RELATED"/>
    <property type="match status" value="1"/>
</dbReference>
<proteinExistence type="predicted"/>